<dbReference type="PROSITE" id="PS50005">
    <property type="entry name" value="TPR"/>
    <property type="match status" value="1"/>
</dbReference>
<protein>
    <recommendedName>
        <fullName evidence="6">Tetratricopeptide repeat protein</fullName>
    </recommendedName>
</protein>
<evidence type="ECO:0000256" key="2">
    <source>
        <dbReference type="SAM" id="MobiDB-lite"/>
    </source>
</evidence>
<evidence type="ECO:0008006" key="6">
    <source>
        <dbReference type="Google" id="ProtNLM"/>
    </source>
</evidence>
<evidence type="ECO:0000313" key="5">
    <source>
        <dbReference type="Proteomes" id="UP001138661"/>
    </source>
</evidence>
<comment type="caution">
    <text evidence="4">The sequence shown here is derived from an EMBL/GenBank/DDBJ whole genome shotgun (WGS) entry which is preliminary data.</text>
</comment>
<feature type="repeat" description="TPR" evidence="1">
    <location>
        <begin position="366"/>
        <end position="399"/>
    </location>
</feature>
<keyword evidence="3" id="KW-0812">Transmembrane</keyword>
<keyword evidence="1" id="KW-0802">TPR repeat</keyword>
<keyword evidence="5" id="KW-1185">Reference proteome</keyword>
<sequence length="490" mass="54078">MPDEVNHATPGQDTPPDTANAPSRKARILSELAFLRSAVLSTVAVLAVVAVLVVAIRDLTRAPIVLEEIGVTETLSKDGYSGLVTSNMLWDAIEDIRNFTGDSKKNVRIQTASRQLDVVEPGSGLSLQRITGVLRSLFNLPQTRIAGEFVCLASTCRNTEISLRIRIFSGDGTRVLSAGPIGDRTMEAYFNDTALALLEQEIDPLVAARYYYFDNFEDWQLDVARIATQLLLQRGPNAEEAATLLGFVALDNLDYDQAIALSTQAIEVGNDVRAQQPFWSRGAAAQDAVRAQSLLLQGQALSEKGFTLRDEDMQRQAIAVLDRAAALAPDYGFIRTAQARTMEGLNEFEKAEELYRMAVEVDRLDPYAWSDLGRARLVINKSEEAENDFRIARNLAPDDPFLVYYHATDQSLDEALAEAKLWARNAPDDPQAWGFWLDLLDEKWYSDAELLCARPNGSVAELVAVASEIAPLEAREEAAFFAQDACDWSP</sequence>
<dbReference type="SMART" id="SM00028">
    <property type="entry name" value="TPR"/>
    <property type="match status" value="4"/>
</dbReference>
<dbReference type="PANTHER" id="PTHR12558:SF33">
    <property type="entry name" value="BLL7664 PROTEIN"/>
    <property type="match status" value="1"/>
</dbReference>
<keyword evidence="3" id="KW-1133">Transmembrane helix</keyword>
<dbReference type="AlphaFoldDB" id="A0A9X1FTR7"/>
<keyword evidence="3" id="KW-0472">Membrane</keyword>
<feature type="compositionally biased region" description="Polar residues" evidence="2">
    <location>
        <begin position="9"/>
        <end position="21"/>
    </location>
</feature>
<proteinExistence type="predicted"/>
<dbReference type="InterPro" id="IPR019734">
    <property type="entry name" value="TPR_rpt"/>
</dbReference>
<dbReference type="PANTHER" id="PTHR12558">
    <property type="entry name" value="CELL DIVISION CYCLE 16,23,27"/>
    <property type="match status" value="1"/>
</dbReference>
<organism evidence="4 5">
    <name type="scientific">Roseobacter insulae</name>
    <dbReference type="NCBI Taxonomy" id="2859783"/>
    <lineage>
        <taxon>Bacteria</taxon>
        <taxon>Pseudomonadati</taxon>
        <taxon>Pseudomonadota</taxon>
        <taxon>Alphaproteobacteria</taxon>
        <taxon>Rhodobacterales</taxon>
        <taxon>Roseobacteraceae</taxon>
        <taxon>Roseobacter</taxon>
    </lineage>
</organism>
<gene>
    <name evidence="4" type="ORF">KX928_05590</name>
</gene>
<dbReference type="Proteomes" id="UP001138661">
    <property type="component" value="Unassembled WGS sequence"/>
</dbReference>
<reference evidence="4" key="1">
    <citation type="submission" date="2021-07" db="EMBL/GenBank/DDBJ databases">
        <title>Roseobacter insulae sp. nov., isolated from a tidal flat.</title>
        <authorList>
            <person name="Park S."/>
            <person name="Yoon J.-H."/>
        </authorList>
    </citation>
    <scope>NUCLEOTIDE SEQUENCE</scope>
    <source>
        <strain evidence="4">YSTF-M11</strain>
    </source>
</reference>
<evidence type="ECO:0000313" key="4">
    <source>
        <dbReference type="EMBL" id="MBW4707254.1"/>
    </source>
</evidence>
<evidence type="ECO:0000256" key="1">
    <source>
        <dbReference type="PROSITE-ProRule" id="PRU00339"/>
    </source>
</evidence>
<evidence type="ECO:0000256" key="3">
    <source>
        <dbReference type="SAM" id="Phobius"/>
    </source>
</evidence>
<feature type="transmembrane region" description="Helical" evidence="3">
    <location>
        <begin position="33"/>
        <end position="56"/>
    </location>
</feature>
<feature type="region of interest" description="Disordered" evidence="2">
    <location>
        <begin position="1"/>
        <end position="22"/>
    </location>
</feature>
<accession>A0A9X1FTR7</accession>
<name>A0A9X1FTR7_9RHOB</name>
<dbReference type="EMBL" id="JAHXDN010000001">
    <property type="protein sequence ID" value="MBW4707254.1"/>
    <property type="molecule type" value="Genomic_DNA"/>
</dbReference>
<dbReference type="RefSeq" id="WP_219499804.1">
    <property type="nucleotide sequence ID" value="NZ_JAHXDN010000001.1"/>
</dbReference>